<dbReference type="RefSeq" id="WP_086962536.1">
    <property type="nucleotide sequence ID" value="NZ_FUKS01000046.1"/>
</dbReference>
<dbReference type="Pfam" id="PF00128">
    <property type="entry name" value="Alpha-amylase"/>
    <property type="match status" value="2"/>
</dbReference>
<dbReference type="PANTHER" id="PTHR10357">
    <property type="entry name" value="ALPHA-AMYLASE FAMILY MEMBER"/>
    <property type="match status" value="1"/>
</dbReference>
<protein>
    <submittedName>
        <fullName evidence="3">Glycosidase</fullName>
    </submittedName>
</protein>
<organism evidence="3 4">
    <name type="scientific">Vibrio casei</name>
    <dbReference type="NCBI Taxonomy" id="673372"/>
    <lineage>
        <taxon>Bacteria</taxon>
        <taxon>Pseudomonadati</taxon>
        <taxon>Pseudomonadota</taxon>
        <taxon>Gammaproteobacteria</taxon>
        <taxon>Vibrionales</taxon>
        <taxon>Vibrionaceae</taxon>
        <taxon>Vibrio</taxon>
    </lineage>
</organism>
<dbReference type="SUPFAM" id="SSF51011">
    <property type="entry name" value="Glycosyl hydrolase domain"/>
    <property type="match status" value="1"/>
</dbReference>
<evidence type="ECO:0000313" key="3">
    <source>
        <dbReference type="EMBL" id="RCS72873.1"/>
    </source>
</evidence>
<gene>
    <name evidence="3" type="ORF">CIK83_04195</name>
</gene>
<dbReference type="Gene3D" id="2.60.40.1180">
    <property type="entry name" value="Golgi alpha-mannosidase II"/>
    <property type="match status" value="1"/>
</dbReference>
<comment type="caution">
    <text evidence="3">The sequence shown here is derived from an EMBL/GenBank/DDBJ whole genome shotgun (WGS) entry which is preliminary data.</text>
</comment>
<reference evidence="3 4" key="1">
    <citation type="journal article" date="2017" name="Elife">
        <title>Extensive horizontal gene transfer in cheese-associated bacteria.</title>
        <authorList>
            <person name="Bonham K.S."/>
            <person name="Wolfe B.E."/>
            <person name="Dutton R.J."/>
        </authorList>
    </citation>
    <scope>NUCLEOTIDE SEQUENCE [LARGE SCALE GENOMIC DNA]</scope>
    <source>
        <strain evidence="3 4">JB196</strain>
    </source>
</reference>
<dbReference type="GeneID" id="303188103"/>
<dbReference type="Gene3D" id="3.20.20.80">
    <property type="entry name" value="Glycosidases"/>
    <property type="match status" value="2"/>
</dbReference>
<keyword evidence="3" id="KW-0326">Glycosidase</keyword>
<dbReference type="AlphaFoldDB" id="A0A368LMY2"/>
<keyword evidence="1" id="KW-0732">Signal</keyword>
<evidence type="ECO:0000259" key="2">
    <source>
        <dbReference type="SMART" id="SM00642"/>
    </source>
</evidence>
<proteinExistence type="predicted"/>
<evidence type="ECO:0000256" key="1">
    <source>
        <dbReference type="SAM" id="SignalP"/>
    </source>
</evidence>
<feature type="domain" description="Glycosyl hydrolase family 13 catalytic" evidence="2">
    <location>
        <begin position="50"/>
        <end position="435"/>
    </location>
</feature>
<dbReference type="InterPro" id="IPR017853">
    <property type="entry name" value="GH"/>
</dbReference>
<dbReference type="EMBL" id="QPGL01000001">
    <property type="protein sequence ID" value="RCS72873.1"/>
    <property type="molecule type" value="Genomic_DNA"/>
</dbReference>
<dbReference type="Proteomes" id="UP000252479">
    <property type="component" value="Unassembled WGS sequence"/>
</dbReference>
<feature type="chain" id="PRO_5016826413" evidence="1">
    <location>
        <begin position="24"/>
        <end position="668"/>
    </location>
</feature>
<accession>A0A368LMY2</accession>
<dbReference type="GO" id="GO:0004556">
    <property type="term" value="F:alpha-amylase activity"/>
    <property type="evidence" value="ECO:0007669"/>
    <property type="project" value="TreeGrafter"/>
</dbReference>
<dbReference type="PANTHER" id="PTHR10357:SF228">
    <property type="entry name" value="PUTATIVE-RELATED"/>
    <property type="match status" value="1"/>
</dbReference>
<dbReference type="GO" id="GO:0009313">
    <property type="term" value="P:oligosaccharide catabolic process"/>
    <property type="evidence" value="ECO:0007669"/>
    <property type="project" value="TreeGrafter"/>
</dbReference>
<evidence type="ECO:0000313" key="4">
    <source>
        <dbReference type="Proteomes" id="UP000252479"/>
    </source>
</evidence>
<name>A0A368LMY2_9VIBR</name>
<sequence length="668" mass="74502">MKPLYSILSSAMALSLLSPSAHALLANENSVDSVCTQPSQIETNNLRMYQIMVESFVDGDKQADYNTGYGTSHHKGDLQGIIDSLDYIQSLGVNAIWLTPIFESSPIKGQSHWDDKLDATGYFTSDYFKIDPKFGTLKQAKTLVKEAHKRGLYVFFDGVFGHHKSNIKPSPSGLLPIGKDNPVSYPESLPFYQEVATYWIKTLKIDGWRLDQAYQVPTQFWVQLRHSVEQASEQVQYANAKGKMVNPLGYMVAEIWNSQNYITENGYGSDTNPALCSAFDFPMRYRLVETFAVNENGNGNKGGDWLAQGMQLHDLNPKHARPNLMLGNHDLVRFGDLLQRGFIAQPEDNSYWQRHLAAISFMAAYSGPITLYYGEEIGDEVKGFYDKVPDDICAAQGLCDDHVARSSAKIEGITATLSLPEQNLKQKVAALMKLRGEHPVLSQGDRASVLATQDVYVDHKSYQDQSLIFMVSTSTKPQMLKLSTHQLGSSDQLVDLIKGTIFKPNHGQYSISLKPFEARFLSIKTPEKLIIEKPQTSISGQGFLAQCNNPIISENGPIDDPLYVVGDFTDSGWEHVDNRQFTYRGNGVYQVVVDEQAGSYRMQYATKNWKPQFTATGLELTSGQASEMKYGGYGKDTAALLPISGKYVWSLQFSKSGLPEKVMVSKCY</sequence>
<dbReference type="SUPFAM" id="SSF51445">
    <property type="entry name" value="(Trans)glycosidases"/>
    <property type="match status" value="1"/>
</dbReference>
<keyword evidence="3" id="KW-0378">Hydrolase</keyword>
<dbReference type="InterPro" id="IPR006047">
    <property type="entry name" value="GH13_cat_dom"/>
</dbReference>
<dbReference type="SMART" id="SM00642">
    <property type="entry name" value="Aamy"/>
    <property type="match status" value="1"/>
</dbReference>
<feature type="signal peptide" evidence="1">
    <location>
        <begin position="1"/>
        <end position="23"/>
    </location>
</feature>
<keyword evidence="4" id="KW-1185">Reference proteome</keyword>
<dbReference type="InterPro" id="IPR013780">
    <property type="entry name" value="Glyco_hydro_b"/>
</dbReference>